<keyword evidence="2" id="KW-1003">Cell membrane</keyword>
<sequence>MSLDQQKVQQAERVYEDFEPPSDWAHDESSDTLILMLPGFKREELKVQIASTRILRLSGEREMGDKKWRQFRKEFAIPDESDTSGVSAKFESGILYINLPKHIKTQPPPTIQHPPKSTNPPPPPPPPPAPTPVAPPKKEKEKSEATTSRAQGGVSEAKIDKRSLTLELLSRQTQEYKNAVSGLVEEVKKQKKLANFIILIFLVLVFGFYVKNAMNSSLGRTKIEEL</sequence>
<dbReference type="Pfam" id="PF00011">
    <property type="entry name" value="HSP20"/>
    <property type="match status" value="1"/>
</dbReference>
<evidence type="ECO:0000256" key="3">
    <source>
        <dbReference type="ARBA" id="ARBA00022821"/>
    </source>
</evidence>
<feature type="compositionally biased region" description="Pro residues" evidence="6">
    <location>
        <begin position="106"/>
        <end position="135"/>
    </location>
</feature>
<dbReference type="AlphaFoldDB" id="A0A6A5NXW6"/>
<dbReference type="PANTHER" id="PTHR43670:SF114">
    <property type="entry name" value="OS05G0592000 PROTEIN"/>
    <property type="match status" value="1"/>
</dbReference>
<evidence type="ECO:0000313" key="8">
    <source>
        <dbReference type="EMBL" id="KAE9606238.1"/>
    </source>
</evidence>
<evidence type="ECO:0000256" key="2">
    <source>
        <dbReference type="ARBA" id="ARBA00022475"/>
    </source>
</evidence>
<name>A0A6A5NXW6_LUPAL</name>
<dbReference type="GO" id="GO:0006952">
    <property type="term" value="P:defense response"/>
    <property type="evidence" value="ECO:0007669"/>
    <property type="project" value="UniProtKB-KW"/>
</dbReference>
<comment type="subcellular location">
    <subcellularLocation>
        <location evidence="1">Cell membrane</location>
        <topology evidence="1">Single-pass membrane protein</topology>
    </subcellularLocation>
</comment>
<protein>
    <submittedName>
        <fullName evidence="8">Putative HSP20-like chaperone</fullName>
    </submittedName>
</protein>
<keyword evidence="7" id="KW-0472">Membrane</keyword>
<evidence type="ECO:0000256" key="5">
    <source>
        <dbReference type="RuleBase" id="RU003616"/>
    </source>
</evidence>
<dbReference type="PROSITE" id="PS01031">
    <property type="entry name" value="SHSP"/>
    <property type="match status" value="1"/>
</dbReference>
<keyword evidence="3" id="KW-0611">Plant defense</keyword>
<gene>
    <name evidence="8" type="ORF">Lalb_Chr10g0105781</name>
</gene>
<evidence type="ECO:0000256" key="7">
    <source>
        <dbReference type="SAM" id="Phobius"/>
    </source>
</evidence>
<evidence type="ECO:0000256" key="4">
    <source>
        <dbReference type="PROSITE-ProRule" id="PRU00285"/>
    </source>
</evidence>
<dbReference type="InterPro" id="IPR008978">
    <property type="entry name" value="HSP20-like_chaperone"/>
</dbReference>
<evidence type="ECO:0000313" key="9">
    <source>
        <dbReference type="Proteomes" id="UP000447434"/>
    </source>
</evidence>
<dbReference type="EMBL" id="WOCE01000010">
    <property type="protein sequence ID" value="KAE9606238.1"/>
    <property type="molecule type" value="Genomic_DNA"/>
</dbReference>
<accession>A0A6A5NXW6</accession>
<dbReference type="SUPFAM" id="SSF49764">
    <property type="entry name" value="HSP20-like chaperones"/>
    <property type="match status" value="1"/>
</dbReference>
<keyword evidence="9" id="KW-1185">Reference proteome</keyword>
<feature type="region of interest" description="Disordered" evidence="6">
    <location>
        <begin position="1"/>
        <end position="27"/>
    </location>
</feature>
<dbReference type="GO" id="GO:0005886">
    <property type="term" value="C:plasma membrane"/>
    <property type="evidence" value="ECO:0007669"/>
    <property type="project" value="UniProtKB-SubCell"/>
</dbReference>
<proteinExistence type="inferred from homology"/>
<evidence type="ECO:0000256" key="6">
    <source>
        <dbReference type="SAM" id="MobiDB-lite"/>
    </source>
</evidence>
<evidence type="ECO:0000256" key="1">
    <source>
        <dbReference type="ARBA" id="ARBA00004162"/>
    </source>
</evidence>
<feature type="transmembrane region" description="Helical" evidence="7">
    <location>
        <begin position="193"/>
        <end position="210"/>
    </location>
</feature>
<dbReference type="InterPro" id="IPR002068">
    <property type="entry name" value="A-crystallin/Hsp20_dom"/>
</dbReference>
<keyword evidence="7" id="KW-1133">Transmembrane helix</keyword>
<dbReference type="Gene3D" id="2.60.40.790">
    <property type="match status" value="1"/>
</dbReference>
<organism evidence="8 9">
    <name type="scientific">Lupinus albus</name>
    <name type="common">White lupine</name>
    <name type="synonym">Lupinus termis</name>
    <dbReference type="NCBI Taxonomy" id="3870"/>
    <lineage>
        <taxon>Eukaryota</taxon>
        <taxon>Viridiplantae</taxon>
        <taxon>Streptophyta</taxon>
        <taxon>Embryophyta</taxon>
        <taxon>Tracheophyta</taxon>
        <taxon>Spermatophyta</taxon>
        <taxon>Magnoliopsida</taxon>
        <taxon>eudicotyledons</taxon>
        <taxon>Gunneridae</taxon>
        <taxon>Pentapetalae</taxon>
        <taxon>rosids</taxon>
        <taxon>fabids</taxon>
        <taxon>Fabales</taxon>
        <taxon>Fabaceae</taxon>
        <taxon>Papilionoideae</taxon>
        <taxon>50 kb inversion clade</taxon>
        <taxon>genistoids sensu lato</taxon>
        <taxon>core genistoids</taxon>
        <taxon>Genisteae</taxon>
        <taxon>Lupinus</taxon>
    </lineage>
</organism>
<dbReference type="GO" id="GO:0034605">
    <property type="term" value="P:cellular response to heat"/>
    <property type="evidence" value="ECO:0007669"/>
    <property type="project" value="TreeGrafter"/>
</dbReference>
<comment type="caution">
    <text evidence="8">The sequence shown here is derived from an EMBL/GenBank/DDBJ whole genome shotgun (WGS) entry which is preliminary data.</text>
</comment>
<reference evidence="9" key="1">
    <citation type="journal article" date="2020" name="Nat. Commun.">
        <title>Genome sequence of the cluster root forming white lupin.</title>
        <authorList>
            <person name="Hufnagel B."/>
            <person name="Marques A."/>
            <person name="Soriano A."/>
            <person name="Marques L."/>
            <person name="Divol F."/>
            <person name="Doumas P."/>
            <person name="Sallet E."/>
            <person name="Mancinotti D."/>
            <person name="Carrere S."/>
            <person name="Marande W."/>
            <person name="Arribat S."/>
            <person name="Keller J."/>
            <person name="Huneau C."/>
            <person name="Blein T."/>
            <person name="Aime D."/>
            <person name="Laguerre M."/>
            <person name="Taylor J."/>
            <person name="Schubert V."/>
            <person name="Nelson M."/>
            <person name="Geu-Flores F."/>
            <person name="Crespi M."/>
            <person name="Gallardo-Guerrero K."/>
            <person name="Delaux P.-M."/>
            <person name="Salse J."/>
            <person name="Berges H."/>
            <person name="Guyot R."/>
            <person name="Gouzy J."/>
            <person name="Peret B."/>
        </authorList>
    </citation>
    <scope>NUCLEOTIDE SEQUENCE [LARGE SCALE GENOMIC DNA]</scope>
    <source>
        <strain evidence="9">cv. Amiga</strain>
    </source>
</reference>
<keyword evidence="7" id="KW-0812">Transmembrane</keyword>
<dbReference type="PANTHER" id="PTHR43670">
    <property type="entry name" value="HEAT SHOCK PROTEIN 26"/>
    <property type="match status" value="1"/>
</dbReference>
<dbReference type="CDD" id="cd06464">
    <property type="entry name" value="ACD_sHsps-like"/>
    <property type="match status" value="1"/>
</dbReference>
<dbReference type="OrthoDB" id="1431247at2759"/>
<dbReference type="Proteomes" id="UP000447434">
    <property type="component" value="Chromosome 10"/>
</dbReference>
<comment type="similarity">
    <text evidence="4 5">Belongs to the small heat shock protein (HSP20) family.</text>
</comment>
<feature type="region of interest" description="Disordered" evidence="6">
    <location>
        <begin position="103"/>
        <end position="157"/>
    </location>
</feature>